<evidence type="ECO:0000256" key="1">
    <source>
        <dbReference type="SAM" id="MobiDB-lite"/>
    </source>
</evidence>
<dbReference type="InterPro" id="IPR010540">
    <property type="entry name" value="CmpB_TMEM229"/>
</dbReference>
<sequence length="227" mass="25432">MAMLDILLLFLVGNVLGFVLETLYCYLLTGKYVSRRGVVYGPFNQIYGFGAVLMTLLLKSLAEKSLPALFIGSAVLGGIFEIGCSLFQEKTYGTVSWEYSGQRFAFFGGRTSLKFMFFWGILGTVYIGVLHPILFAFFGRIPLSVKAPVVLALTLFLIYDLWLSYVAVGRWRKRLCGTPGSGRLDAWLDEKFTDERMKKLYPAMRAADRGNSASGSRKKTMRKMWGG</sequence>
<accession>A0A1E3ANN1</accession>
<feature type="compositionally biased region" description="Basic residues" evidence="1">
    <location>
        <begin position="216"/>
        <end position="227"/>
    </location>
</feature>
<proteinExistence type="predicted"/>
<feature type="transmembrane region" description="Helical" evidence="2">
    <location>
        <begin position="6"/>
        <end position="27"/>
    </location>
</feature>
<name>A0A1E3ANN1_9FIRM</name>
<organism evidence="3 4">
    <name type="scientific">Eisenbergiella tayi</name>
    <dbReference type="NCBI Taxonomy" id="1432052"/>
    <lineage>
        <taxon>Bacteria</taxon>
        <taxon>Bacillati</taxon>
        <taxon>Bacillota</taxon>
        <taxon>Clostridia</taxon>
        <taxon>Lachnospirales</taxon>
        <taxon>Lachnospiraceae</taxon>
        <taxon>Eisenbergiella</taxon>
    </lineage>
</organism>
<feature type="transmembrane region" description="Helical" evidence="2">
    <location>
        <begin position="116"/>
        <end position="137"/>
    </location>
</feature>
<evidence type="ECO:0000313" key="4">
    <source>
        <dbReference type="Proteomes" id="UP000095003"/>
    </source>
</evidence>
<comment type="caution">
    <text evidence="3">The sequence shown here is derived from an EMBL/GenBank/DDBJ whole genome shotgun (WGS) entry which is preliminary data.</text>
</comment>
<evidence type="ECO:0000313" key="3">
    <source>
        <dbReference type="EMBL" id="ODM10298.1"/>
    </source>
</evidence>
<keyword evidence="2" id="KW-1133">Transmembrane helix</keyword>
<feature type="transmembrane region" description="Helical" evidence="2">
    <location>
        <begin position="68"/>
        <end position="87"/>
    </location>
</feature>
<keyword evidence="2" id="KW-0812">Transmembrane</keyword>
<evidence type="ECO:0000256" key="2">
    <source>
        <dbReference type="SAM" id="Phobius"/>
    </source>
</evidence>
<reference evidence="3 4" key="1">
    <citation type="submission" date="2016-07" db="EMBL/GenBank/DDBJ databases">
        <title>Characterization of isolates of Eisenbergiella tayi derived from blood cultures, using whole genome sequencing.</title>
        <authorList>
            <person name="Burdz T."/>
            <person name="Wiebe D."/>
            <person name="Huynh C."/>
            <person name="Bernard K."/>
        </authorList>
    </citation>
    <scope>NUCLEOTIDE SEQUENCE [LARGE SCALE GENOMIC DNA]</scope>
    <source>
        <strain evidence="3 4">NML 120489</strain>
    </source>
</reference>
<dbReference type="Pfam" id="PF06541">
    <property type="entry name" value="ABC_trans_CmpB"/>
    <property type="match status" value="1"/>
</dbReference>
<feature type="transmembrane region" description="Helical" evidence="2">
    <location>
        <begin position="39"/>
        <end position="62"/>
    </location>
</feature>
<feature type="transmembrane region" description="Helical" evidence="2">
    <location>
        <begin position="149"/>
        <end position="168"/>
    </location>
</feature>
<evidence type="ECO:0008006" key="5">
    <source>
        <dbReference type="Google" id="ProtNLM"/>
    </source>
</evidence>
<keyword evidence="2" id="KW-0472">Membrane</keyword>
<gene>
    <name evidence="3" type="ORF">BEH84_04670</name>
</gene>
<dbReference type="EMBL" id="MCGI01000004">
    <property type="protein sequence ID" value="ODM10298.1"/>
    <property type="molecule type" value="Genomic_DNA"/>
</dbReference>
<dbReference type="GeneID" id="93301709"/>
<protein>
    <recommendedName>
        <fullName evidence="5">ABC transporter permease</fullName>
    </recommendedName>
</protein>
<dbReference type="Proteomes" id="UP000095003">
    <property type="component" value="Unassembled WGS sequence"/>
</dbReference>
<dbReference type="RefSeq" id="WP_069158490.1">
    <property type="nucleotide sequence ID" value="NZ_DBFYTC010000135.1"/>
</dbReference>
<feature type="region of interest" description="Disordered" evidence="1">
    <location>
        <begin position="207"/>
        <end position="227"/>
    </location>
</feature>
<dbReference type="AlphaFoldDB" id="A0A1E3ANN1"/>